<accession>A0ABV5FPC9</accession>
<evidence type="ECO:0000313" key="2">
    <source>
        <dbReference type="EMBL" id="MFB9065001.1"/>
    </source>
</evidence>
<keyword evidence="3" id="KW-1185">Reference proteome</keyword>
<dbReference type="EMBL" id="JBHMEX010000043">
    <property type="protein sequence ID" value="MFB9065001.1"/>
    <property type="molecule type" value="Genomic_DNA"/>
</dbReference>
<evidence type="ECO:0000313" key="3">
    <source>
        <dbReference type="Proteomes" id="UP001589589"/>
    </source>
</evidence>
<protein>
    <submittedName>
        <fullName evidence="2">Uncharacterized protein</fullName>
    </submittedName>
</protein>
<sequence>MTKKLARLGHPVFLVSLIILFFNDLIFKDVFHNYLTGKLSDFSGLFAFSFFWGTLFIERSRAIHLGVTLFFIFWKSSFSEVFIDFFGLYRVVDFSDNVALVSILLSYKLLQKVSVPVRLHPVILRFVFLLSCFSFIATTQRPSYREYRIDDDFLNLNLKNESGSKIVVLIDFKYSERELAIYKKRQIELKIKRIKKQLAMNSGGSQQFKFEASDSLRVVEGVNENWVFRLKTSDFLPLVLDVDAIQFVKLPLDYKDTLIGFPSNFKISILDSNWKVLKTYDKKAFFEKINNDFEKPYNEYSRPESFNFIFGKTIVPVLLANCYGRWESEENIDLSKIEINSRYCINNVNGDVYDCKYSNDSIFVHTPNKIYVGAIKNSTAKKLEICWDGKRVVAYKKSSKPPILGGN</sequence>
<gene>
    <name evidence="2" type="ORF">ACFFUQ_13325</name>
</gene>
<keyword evidence="1" id="KW-1133">Transmembrane helix</keyword>
<feature type="transmembrane region" description="Helical" evidence="1">
    <location>
        <begin position="39"/>
        <end position="57"/>
    </location>
</feature>
<feature type="transmembrane region" description="Helical" evidence="1">
    <location>
        <begin position="122"/>
        <end position="139"/>
    </location>
</feature>
<keyword evidence="1" id="KW-0812">Transmembrane</keyword>
<reference evidence="2 3" key="1">
    <citation type="submission" date="2024-09" db="EMBL/GenBank/DDBJ databases">
        <authorList>
            <person name="Sun Q."/>
            <person name="Mori K."/>
        </authorList>
    </citation>
    <scope>NUCLEOTIDE SEQUENCE [LARGE SCALE GENOMIC DNA]</scope>
    <source>
        <strain evidence="2 3">CECT 7908</strain>
    </source>
</reference>
<keyword evidence="1" id="KW-0472">Membrane</keyword>
<comment type="caution">
    <text evidence="2">The sequence shown here is derived from an EMBL/GenBank/DDBJ whole genome shotgun (WGS) entry which is preliminary data.</text>
</comment>
<feature type="transmembrane region" description="Helical" evidence="1">
    <location>
        <begin position="12"/>
        <end position="27"/>
    </location>
</feature>
<dbReference type="Proteomes" id="UP001589589">
    <property type="component" value="Unassembled WGS sequence"/>
</dbReference>
<organism evidence="2 3">
    <name type="scientific">Flavobacterium branchiarum</name>
    <dbReference type="NCBI Taxonomy" id="1114870"/>
    <lineage>
        <taxon>Bacteria</taxon>
        <taxon>Pseudomonadati</taxon>
        <taxon>Bacteroidota</taxon>
        <taxon>Flavobacteriia</taxon>
        <taxon>Flavobacteriales</taxon>
        <taxon>Flavobacteriaceae</taxon>
        <taxon>Flavobacterium</taxon>
    </lineage>
</organism>
<feature type="transmembrane region" description="Helical" evidence="1">
    <location>
        <begin position="69"/>
        <end position="88"/>
    </location>
</feature>
<evidence type="ECO:0000256" key="1">
    <source>
        <dbReference type="SAM" id="Phobius"/>
    </source>
</evidence>
<name>A0ABV5FPC9_9FLAO</name>
<dbReference type="RefSeq" id="WP_290261390.1">
    <property type="nucleotide sequence ID" value="NZ_JAUFQQ010000003.1"/>
</dbReference>
<proteinExistence type="predicted"/>